<name>A0A8X8YLK5_SALSN</name>
<sequence>MSSLRRLLLLVVVVVGAVAERPTVYEAIGSYGLPQGLLPEGVTNYKLDVSTGKFSVYLDKTCSFTIQGYNLKYKTTITGTISNNKIRNLTGIQVKILFLWLNIVEVTKDGANLELSVGIANSIYKNSIKSNRRSEIYDLAECNRKSPLFSPSPLTLSPAFQQRTKQSKPTVFPIGILPIGVTHYDLDETTGKFNAYMNASCSFSLEGSYQLKYSSVISGYIRQNKLTDLSGVKVKVLFIWLSIVEVTRNADKLQLELHLLILGFIISLYARNVAVDWIAMLWMGKTFLLFLRFKPSMEFVGLNFTLPIHSVKSLGYSVMYSVDAISCIIANTKWAHYITESTVLPNSLGVVKTKDAQWG</sequence>
<dbReference type="PANTHER" id="PTHR31676:SF173">
    <property type="entry name" value="DUF538 DOMAIN-CONTAINING PROTEIN"/>
    <property type="match status" value="1"/>
</dbReference>
<protein>
    <submittedName>
        <fullName evidence="2">Uncharacterized protein</fullName>
    </submittedName>
</protein>
<evidence type="ECO:0000313" key="2">
    <source>
        <dbReference type="EMBL" id="KAG6435143.1"/>
    </source>
</evidence>
<keyword evidence="3" id="KW-1185">Reference proteome</keyword>
<feature type="chain" id="PRO_5036480266" evidence="1">
    <location>
        <begin position="20"/>
        <end position="359"/>
    </location>
</feature>
<dbReference type="Gene3D" id="2.30.240.10">
    <property type="entry name" value="At5g01610-like"/>
    <property type="match status" value="2"/>
</dbReference>
<evidence type="ECO:0000256" key="1">
    <source>
        <dbReference type="SAM" id="SignalP"/>
    </source>
</evidence>
<dbReference type="EMBL" id="PNBA02000001">
    <property type="protein sequence ID" value="KAG6435143.1"/>
    <property type="molecule type" value="Genomic_DNA"/>
</dbReference>
<dbReference type="AlphaFoldDB" id="A0A8X8YLK5"/>
<dbReference type="Pfam" id="PF04398">
    <property type="entry name" value="DUF538"/>
    <property type="match status" value="2"/>
</dbReference>
<organism evidence="2">
    <name type="scientific">Salvia splendens</name>
    <name type="common">Scarlet sage</name>
    <dbReference type="NCBI Taxonomy" id="180675"/>
    <lineage>
        <taxon>Eukaryota</taxon>
        <taxon>Viridiplantae</taxon>
        <taxon>Streptophyta</taxon>
        <taxon>Embryophyta</taxon>
        <taxon>Tracheophyta</taxon>
        <taxon>Spermatophyta</taxon>
        <taxon>Magnoliopsida</taxon>
        <taxon>eudicotyledons</taxon>
        <taxon>Gunneridae</taxon>
        <taxon>Pentapetalae</taxon>
        <taxon>asterids</taxon>
        <taxon>lamiids</taxon>
        <taxon>Lamiales</taxon>
        <taxon>Lamiaceae</taxon>
        <taxon>Nepetoideae</taxon>
        <taxon>Mentheae</taxon>
        <taxon>Salviinae</taxon>
        <taxon>Salvia</taxon>
        <taxon>Salvia subgen. Calosphace</taxon>
        <taxon>core Calosphace</taxon>
    </lineage>
</organism>
<proteinExistence type="predicted"/>
<reference evidence="2" key="2">
    <citation type="submission" date="2020-08" db="EMBL/GenBank/DDBJ databases">
        <title>Plant Genome Project.</title>
        <authorList>
            <person name="Zhang R.-G."/>
        </authorList>
    </citation>
    <scope>NUCLEOTIDE SEQUENCE</scope>
    <source>
        <strain evidence="2">Huo1</strain>
        <tissue evidence="2">Leaf</tissue>
    </source>
</reference>
<reference evidence="2" key="1">
    <citation type="submission" date="2018-01" db="EMBL/GenBank/DDBJ databases">
        <authorList>
            <person name="Mao J.F."/>
        </authorList>
    </citation>
    <scope>NUCLEOTIDE SEQUENCE</scope>
    <source>
        <strain evidence="2">Huo1</strain>
        <tissue evidence="2">Leaf</tissue>
    </source>
</reference>
<feature type="signal peptide" evidence="1">
    <location>
        <begin position="1"/>
        <end position="19"/>
    </location>
</feature>
<dbReference type="Proteomes" id="UP000298416">
    <property type="component" value="Unassembled WGS sequence"/>
</dbReference>
<comment type="caution">
    <text evidence="2">The sequence shown here is derived from an EMBL/GenBank/DDBJ whole genome shotgun (WGS) entry which is preliminary data.</text>
</comment>
<dbReference type="InterPro" id="IPR007493">
    <property type="entry name" value="DUF538"/>
</dbReference>
<evidence type="ECO:0000313" key="3">
    <source>
        <dbReference type="Proteomes" id="UP000298416"/>
    </source>
</evidence>
<accession>A0A8X8YLK5</accession>
<dbReference type="PANTHER" id="PTHR31676">
    <property type="entry name" value="T31J12.3 PROTEIN-RELATED"/>
    <property type="match status" value="1"/>
</dbReference>
<gene>
    <name evidence="2" type="ORF">SASPL_100011</name>
</gene>
<keyword evidence="1" id="KW-0732">Signal</keyword>
<dbReference type="InterPro" id="IPR036758">
    <property type="entry name" value="At5g01610-like"/>
</dbReference>
<dbReference type="SUPFAM" id="SSF141562">
    <property type="entry name" value="At5g01610-like"/>
    <property type="match status" value="2"/>
</dbReference>